<keyword evidence="2" id="KW-1185">Reference proteome</keyword>
<dbReference type="Gene3D" id="3.10.20.30">
    <property type="match status" value="1"/>
</dbReference>
<accession>A0AAE0FTL5</accession>
<dbReference type="SUPFAM" id="SSF54292">
    <property type="entry name" value="2Fe-2S ferredoxin-like"/>
    <property type="match status" value="1"/>
</dbReference>
<dbReference type="InterPro" id="IPR036010">
    <property type="entry name" value="2Fe-2S_ferredoxin-like_sf"/>
</dbReference>
<name>A0AAE0FTL5_9CHLO</name>
<sequence length="80" mass="8881">VKSGTLYQPQALGVSKKLREQGYALLCVSYALSDAEVELQDPDEVYQMQFGEAFETQALKKEAGSVSRDDYALEIANMDE</sequence>
<proteinExistence type="predicted"/>
<dbReference type="GO" id="GO:0051536">
    <property type="term" value="F:iron-sulfur cluster binding"/>
    <property type="evidence" value="ECO:0007669"/>
    <property type="project" value="InterPro"/>
</dbReference>
<organism evidence="1 2">
    <name type="scientific">Cymbomonas tetramitiformis</name>
    <dbReference type="NCBI Taxonomy" id="36881"/>
    <lineage>
        <taxon>Eukaryota</taxon>
        <taxon>Viridiplantae</taxon>
        <taxon>Chlorophyta</taxon>
        <taxon>Pyramimonadophyceae</taxon>
        <taxon>Pyramimonadales</taxon>
        <taxon>Pyramimonadaceae</taxon>
        <taxon>Cymbomonas</taxon>
    </lineage>
</organism>
<evidence type="ECO:0000313" key="2">
    <source>
        <dbReference type="Proteomes" id="UP001190700"/>
    </source>
</evidence>
<dbReference type="AlphaFoldDB" id="A0AAE0FTL5"/>
<feature type="non-terminal residue" evidence="1">
    <location>
        <position position="1"/>
    </location>
</feature>
<dbReference type="InterPro" id="IPR012675">
    <property type="entry name" value="Beta-grasp_dom_sf"/>
</dbReference>
<evidence type="ECO:0000313" key="1">
    <source>
        <dbReference type="EMBL" id="KAK3265410.1"/>
    </source>
</evidence>
<dbReference type="Proteomes" id="UP001190700">
    <property type="component" value="Unassembled WGS sequence"/>
</dbReference>
<dbReference type="EMBL" id="LGRX02013933">
    <property type="protein sequence ID" value="KAK3265410.1"/>
    <property type="molecule type" value="Genomic_DNA"/>
</dbReference>
<protein>
    <submittedName>
        <fullName evidence="1">Ferredoxin-1, chloroplastic</fullName>
    </submittedName>
</protein>
<reference evidence="1 2" key="1">
    <citation type="journal article" date="2015" name="Genome Biol. Evol.">
        <title>Comparative Genomics of a Bacterivorous Green Alga Reveals Evolutionary Causalities and Consequences of Phago-Mixotrophic Mode of Nutrition.</title>
        <authorList>
            <person name="Burns J.A."/>
            <person name="Paasch A."/>
            <person name="Narechania A."/>
            <person name="Kim E."/>
        </authorList>
    </citation>
    <scope>NUCLEOTIDE SEQUENCE [LARGE SCALE GENOMIC DNA]</scope>
    <source>
        <strain evidence="1 2">PLY_AMNH</strain>
    </source>
</reference>
<gene>
    <name evidence="1" type="ORF">CYMTET_25902</name>
</gene>
<comment type="caution">
    <text evidence="1">The sequence shown here is derived from an EMBL/GenBank/DDBJ whole genome shotgun (WGS) entry which is preliminary data.</text>
</comment>